<dbReference type="InterPro" id="IPR000690">
    <property type="entry name" value="Matrin/U1-C_Znf_C2H2"/>
</dbReference>
<dbReference type="AlphaFoldDB" id="A0A0X3P7E6"/>
<evidence type="ECO:0000256" key="5">
    <source>
        <dbReference type="ARBA" id="ARBA00023242"/>
    </source>
</evidence>
<dbReference type="SUPFAM" id="SSF57667">
    <property type="entry name" value="beta-beta-alpha zinc fingers"/>
    <property type="match status" value="1"/>
</dbReference>
<feature type="compositionally biased region" description="Low complexity" evidence="6">
    <location>
        <begin position="113"/>
        <end position="124"/>
    </location>
</feature>
<dbReference type="CDD" id="cd00201">
    <property type="entry name" value="WW"/>
    <property type="match status" value="1"/>
</dbReference>
<organism evidence="9">
    <name type="scientific">Schistocephalus solidus</name>
    <name type="common">Tapeworm</name>
    <dbReference type="NCBI Taxonomy" id="70667"/>
    <lineage>
        <taxon>Eukaryota</taxon>
        <taxon>Metazoa</taxon>
        <taxon>Spiralia</taxon>
        <taxon>Lophotrochozoa</taxon>
        <taxon>Platyhelminthes</taxon>
        <taxon>Cestoda</taxon>
        <taxon>Eucestoda</taxon>
        <taxon>Diphyllobothriidea</taxon>
        <taxon>Diphyllobothriidae</taxon>
        <taxon>Schistocephalus</taxon>
    </lineage>
</organism>
<feature type="region of interest" description="Disordered" evidence="6">
    <location>
        <begin position="108"/>
        <end position="132"/>
    </location>
</feature>
<feature type="compositionally biased region" description="Low complexity" evidence="6">
    <location>
        <begin position="368"/>
        <end position="377"/>
    </location>
</feature>
<dbReference type="InterPro" id="IPR040023">
    <property type="entry name" value="WBP4"/>
</dbReference>
<sequence>MADYWKSNPKKFCDICKCWLADNKISITNHETGMRHKANVQKKLSDLRKNCKESTEGKMREKISLINDMAFVGMMKDIERDPSLAKRYGVSLTDEKFANMKKKIDELEKSGVSSKPKAPPTSTAPRPPTQTVYEWKEVKTADGSIYYWNKKTGVTQWEKPQASIEPVDDSASVQREKQRLDQFLFNRLIELSESGHSGANEAVCQAFDAPLPSSTTEDKKDADSDIMKDTIELAAPPSPKKSKFKVNLLGEWQPVLPEPPKAVLKLDLPSETNVRKSKIERIKLCLPSVAKGKSANAQDVLAEKAELMARLAEVNETNIDDAKHPAFSEKQLTASANAQRVANLQQLKSCLESVGQSAAPKPEPDAEPLPATPALPTFKRKLKSGSRHTRTRAYDD</sequence>
<dbReference type="Gene3D" id="2.20.70.10">
    <property type="match status" value="1"/>
</dbReference>
<evidence type="ECO:0000256" key="4">
    <source>
        <dbReference type="ARBA" id="ARBA00022833"/>
    </source>
</evidence>
<dbReference type="GO" id="GO:0008270">
    <property type="term" value="F:zinc ion binding"/>
    <property type="evidence" value="ECO:0007669"/>
    <property type="project" value="UniProtKB-KW"/>
</dbReference>
<evidence type="ECO:0008006" key="10">
    <source>
        <dbReference type="Google" id="ProtNLM"/>
    </source>
</evidence>
<proteinExistence type="predicted"/>
<feature type="domain" description="WW" evidence="7">
    <location>
        <begin position="135"/>
        <end position="162"/>
    </location>
</feature>
<dbReference type="Gene3D" id="3.30.160.60">
    <property type="entry name" value="Classic Zinc Finger"/>
    <property type="match status" value="1"/>
</dbReference>
<dbReference type="SMART" id="SM00456">
    <property type="entry name" value="WW"/>
    <property type="match status" value="1"/>
</dbReference>
<dbReference type="InterPro" id="IPR003604">
    <property type="entry name" value="Matrin/U1-like-C_Znf_C2H2"/>
</dbReference>
<evidence type="ECO:0000259" key="8">
    <source>
        <dbReference type="PROSITE" id="PS50171"/>
    </source>
</evidence>
<keyword evidence="4" id="KW-0862">Zinc</keyword>
<name>A0A0X3P7E6_SCHSO</name>
<accession>A0A0X3P7E6</accession>
<dbReference type="EMBL" id="GEEE01024586">
    <property type="protein sequence ID" value="JAP38639.1"/>
    <property type="molecule type" value="Transcribed_RNA"/>
</dbReference>
<dbReference type="PROSITE" id="PS50020">
    <property type="entry name" value="WW_DOMAIN_2"/>
    <property type="match status" value="1"/>
</dbReference>
<dbReference type="Pfam" id="PF00397">
    <property type="entry name" value="WW"/>
    <property type="match status" value="1"/>
</dbReference>
<dbReference type="InterPro" id="IPR001202">
    <property type="entry name" value="WW_dom"/>
</dbReference>
<evidence type="ECO:0000256" key="3">
    <source>
        <dbReference type="ARBA" id="ARBA00022771"/>
    </source>
</evidence>
<dbReference type="PANTHER" id="PTHR13173">
    <property type="entry name" value="WW DOMAIN BINDING PROTEIN 4"/>
    <property type="match status" value="1"/>
</dbReference>
<dbReference type="GO" id="GO:0071011">
    <property type="term" value="C:precatalytic spliceosome"/>
    <property type="evidence" value="ECO:0007669"/>
    <property type="project" value="TreeGrafter"/>
</dbReference>
<gene>
    <name evidence="9" type="ORF">TR150506</name>
</gene>
<keyword evidence="3" id="KW-0863">Zinc-finger</keyword>
<dbReference type="EMBL" id="GEEE01015925">
    <property type="protein sequence ID" value="JAP47300.1"/>
    <property type="molecule type" value="Transcribed_RNA"/>
</dbReference>
<evidence type="ECO:0000259" key="7">
    <source>
        <dbReference type="PROSITE" id="PS50020"/>
    </source>
</evidence>
<evidence type="ECO:0000256" key="2">
    <source>
        <dbReference type="ARBA" id="ARBA00022723"/>
    </source>
</evidence>
<evidence type="ECO:0000313" key="9">
    <source>
        <dbReference type="EMBL" id="JAP47300.1"/>
    </source>
</evidence>
<dbReference type="SUPFAM" id="SSF51045">
    <property type="entry name" value="WW domain"/>
    <property type="match status" value="1"/>
</dbReference>
<keyword evidence="5" id="KW-0539">Nucleus</keyword>
<reference evidence="9" key="1">
    <citation type="submission" date="2016-01" db="EMBL/GenBank/DDBJ databases">
        <title>Reference transcriptome for the parasite Schistocephalus solidus: insights into the molecular evolution of parasitism.</title>
        <authorList>
            <person name="Hebert F.O."/>
            <person name="Grambauer S."/>
            <person name="Barber I."/>
            <person name="Landry C.R."/>
            <person name="Aubin-Horth N."/>
        </authorList>
    </citation>
    <scope>NUCLEOTIDE SEQUENCE</scope>
</reference>
<protein>
    <recommendedName>
        <fullName evidence="10">WW domain-binding protein 4</fullName>
    </recommendedName>
</protein>
<dbReference type="InterPro" id="IPR013085">
    <property type="entry name" value="U1-CZ_Znf_C2H2"/>
</dbReference>
<dbReference type="GO" id="GO:0003723">
    <property type="term" value="F:RNA binding"/>
    <property type="evidence" value="ECO:0007669"/>
    <property type="project" value="TreeGrafter"/>
</dbReference>
<dbReference type="PROSITE" id="PS01159">
    <property type="entry name" value="WW_DOMAIN_1"/>
    <property type="match status" value="1"/>
</dbReference>
<evidence type="ECO:0000256" key="6">
    <source>
        <dbReference type="SAM" id="MobiDB-lite"/>
    </source>
</evidence>
<feature type="region of interest" description="Disordered" evidence="6">
    <location>
        <begin position="353"/>
        <end position="396"/>
    </location>
</feature>
<keyword evidence="2" id="KW-0479">Metal-binding</keyword>
<comment type="subcellular location">
    <subcellularLocation>
        <location evidence="1">Nucleus</location>
    </subcellularLocation>
</comment>
<feature type="domain" description="Matrin-type" evidence="8">
    <location>
        <begin position="11"/>
        <end position="42"/>
    </location>
</feature>
<dbReference type="Pfam" id="PF06220">
    <property type="entry name" value="zf-U1"/>
    <property type="match status" value="1"/>
</dbReference>
<dbReference type="InterPro" id="IPR036236">
    <property type="entry name" value="Znf_C2H2_sf"/>
</dbReference>
<dbReference type="SMART" id="SM00451">
    <property type="entry name" value="ZnF_U1"/>
    <property type="match status" value="1"/>
</dbReference>
<feature type="compositionally biased region" description="Basic residues" evidence="6">
    <location>
        <begin position="378"/>
        <end position="396"/>
    </location>
</feature>
<evidence type="ECO:0000256" key="1">
    <source>
        <dbReference type="ARBA" id="ARBA00004123"/>
    </source>
</evidence>
<dbReference type="InterPro" id="IPR036020">
    <property type="entry name" value="WW_dom_sf"/>
</dbReference>
<dbReference type="GO" id="GO:0000398">
    <property type="term" value="P:mRNA splicing, via spliceosome"/>
    <property type="evidence" value="ECO:0007669"/>
    <property type="project" value="InterPro"/>
</dbReference>
<dbReference type="PROSITE" id="PS50171">
    <property type="entry name" value="ZF_MATRIN"/>
    <property type="match status" value="1"/>
</dbReference>
<dbReference type="PANTHER" id="PTHR13173:SF10">
    <property type="entry name" value="WW DOMAIN-BINDING PROTEIN 4"/>
    <property type="match status" value="1"/>
</dbReference>